<dbReference type="InterPro" id="IPR013196">
    <property type="entry name" value="HTH_11"/>
</dbReference>
<dbReference type="SUPFAM" id="SSF46785">
    <property type="entry name" value="Winged helix' DNA-binding domain"/>
    <property type="match status" value="1"/>
</dbReference>
<evidence type="ECO:0000259" key="2">
    <source>
        <dbReference type="Pfam" id="PF13280"/>
    </source>
</evidence>
<proteinExistence type="predicted"/>
<evidence type="ECO:0000313" key="4">
    <source>
        <dbReference type="Proteomes" id="UP000612808"/>
    </source>
</evidence>
<organism evidence="3 4">
    <name type="scientific">Actinocatenispora rupis</name>
    <dbReference type="NCBI Taxonomy" id="519421"/>
    <lineage>
        <taxon>Bacteria</taxon>
        <taxon>Bacillati</taxon>
        <taxon>Actinomycetota</taxon>
        <taxon>Actinomycetes</taxon>
        <taxon>Micromonosporales</taxon>
        <taxon>Micromonosporaceae</taxon>
        <taxon>Actinocatenispora</taxon>
    </lineage>
</organism>
<dbReference type="PANTHER" id="PTHR34580:SF3">
    <property type="entry name" value="PROTEIN PAFB"/>
    <property type="match status" value="1"/>
</dbReference>
<dbReference type="PROSITE" id="PS52050">
    <property type="entry name" value="WYL"/>
    <property type="match status" value="1"/>
</dbReference>
<accession>A0A8J3J195</accession>
<dbReference type="InterPro" id="IPR036388">
    <property type="entry name" value="WH-like_DNA-bd_sf"/>
</dbReference>
<gene>
    <name evidence="3" type="ORF">Aru02nite_35940</name>
</gene>
<feature type="domain" description="WYL" evidence="2">
    <location>
        <begin position="145"/>
        <end position="208"/>
    </location>
</feature>
<dbReference type="AlphaFoldDB" id="A0A8J3J195"/>
<protein>
    <submittedName>
        <fullName evidence="3">Transcriptional regulator</fullName>
    </submittedName>
</protein>
<dbReference type="PANTHER" id="PTHR34580">
    <property type="match status" value="1"/>
</dbReference>
<dbReference type="Gene3D" id="1.10.10.10">
    <property type="entry name" value="Winged helix-like DNA-binding domain superfamily/Winged helix DNA-binding domain"/>
    <property type="match status" value="1"/>
</dbReference>
<dbReference type="EMBL" id="BOMB01000020">
    <property type="protein sequence ID" value="GID12705.1"/>
    <property type="molecule type" value="Genomic_DNA"/>
</dbReference>
<comment type="caution">
    <text evidence="3">The sequence shown here is derived from an EMBL/GenBank/DDBJ whole genome shotgun (WGS) entry which is preliminary data.</text>
</comment>
<reference evidence="3" key="1">
    <citation type="submission" date="2021-01" db="EMBL/GenBank/DDBJ databases">
        <title>Whole genome shotgun sequence of Actinocatenispora rupis NBRC 107355.</title>
        <authorList>
            <person name="Komaki H."/>
            <person name="Tamura T."/>
        </authorList>
    </citation>
    <scope>NUCLEOTIDE SEQUENCE</scope>
    <source>
        <strain evidence="3">NBRC 107355</strain>
    </source>
</reference>
<dbReference type="RefSeq" id="WP_203658914.1">
    <property type="nucleotide sequence ID" value="NZ_BAAAZM010000024.1"/>
</dbReference>
<dbReference type="InterPro" id="IPR036390">
    <property type="entry name" value="WH_DNA-bd_sf"/>
</dbReference>
<dbReference type="InterPro" id="IPR028349">
    <property type="entry name" value="PafC-like"/>
</dbReference>
<dbReference type="InterPro" id="IPR026881">
    <property type="entry name" value="WYL_dom"/>
</dbReference>
<dbReference type="Pfam" id="PF13280">
    <property type="entry name" value="WYL"/>
    <property type="match status" value="1"/>
</dbReference>
<sequence>MTGEDSPTARALRVLELLQSAPGITADRLAQRLGVTDRAARRYVGILREAGIPVESVRGPYGGYRVGRGVRLPPLTFPASEALGLVMAVLDGDSGAVDPDDPVGRALSRILRVLPAPVARTAEAVWRVSAGRRESNAVRPDPDTTAAVVAACADHRRVRLAYRTGRDSVMDVDPWAVVLRRGKWYLLCWSHSRDARRVLRLDRIVSVEPLPETYEPPADLDPVGALEEHLGQGWRYAAEVVVDAPPERVVRWIPRSLGRCVPADGDRTRLVGSTDEPEWYAAQLVGLRTSYRIVGSAELRAAAADLGRRYLTASSFDI</sequence>
<keyword evidence="4" id="KW-1185">Reference proteome</keyword>
<dbReference type="InterPro" id="IPR051534">
    <property type="entry name" value="CBASS_pafABC_assoc_protein"/>
</dbReference>
<dbReference type="Proteomes" id="UP000612808">
    <property type="component" value="Unassembled WGS sequence"/>
</dbReference>
<name>A0A8J3J195_9ACTN</name>
<feature type="domain" description="Helix-turn-helix type 11" evidence="1">
    <location>
        <begin position="10"/>
        <end position="65"/>
    </location>
</feature>
<dbReference type="PIRSF" id="PIRSF016838">
    <property type="entry name" value="PafC"/>
    <property type="match status" value="1"/>
</dbReference>
<evidence type="ECO:0000259" key="1">
    <source>
        <dbReference type="Pfam" id="PF08279"/>
    </source>
</evidence>
<dbReference type="Pfam" id="PF08279">
    <property type="entry name" value="HTH_11"/>
    <property type="match status" value="1"/>
</dbReference>
<evidence type="ECO:0000313" key="3">
    <source>
        <dbReference type="EMBL" id="GID12705.1"/>
    </source>
</evidence>